<dbReference type="NCBIfam" id="TIGR04183">
    <property type="entry name" value="Por_Secre_tail"/>
    <property type="match status" value="1"/>
</dbReference>
<evidence type="ECO:0000259" key="1">
    <source>
        <dbReference type="PROSITE" id="PS50853"/>
    </source>
</evidence>
<dbReference type="Proteomes" id="UP000004095">
    <property type="component" value="Unassembled WGS sequence"/>
</dbReference>
<reference evidence="2 3" key="1">
    <citation type="submission" date="2007-01" db="EMBL/GenBank/DDBJ databases">
        <authorList>
            <person name="Haygood M."/>
            <person name="Podell S."/>
            <person name="Anderson C."/>
            <person name="Hopkinson B."/>
            <person name="Roe K."/>
            <person name="Barbeau K."/>
            <person name="Gaasterland T."/>
            <person name="Ferriera S."/>
            <person name="Johnson J."/>
            <person name="Kravitz S."/>
            <person name="Beeson K."/>
            <person name="Sutton G."/>
            <person name="Rogers Y.-H."/>
            <person name="Friedman R."/>
            <person name="Frazier M."/>
            <person name="Venter J.C."/>
        </authorList>
    </citation>
    <scope>NUCLEOTIDE SEQUENCE [LARGE SCALE GENOMIC DNA]</scope>
    <source>
        <strain evidence="2 3">ATCC 23134</strain>
    </source>
</reference>
<dbReference type="Pfam" id="PF18962">
    <property type="entry name" value="Por_Secre_tail"/>
    <property type="match status" value="1"/>
</dbReference>
<dbReference type="AlphaFoldDB" id="A1ZZ85"/>
<organism evidence="2 3">
    <name type="scientific">Microscilla marina ATCC 23134</name>
    <dbReference type="NCBI Taxonomy" id="313606"/>
    <lineage>
        <taxon>Bacteria</taxon>
        <taxon>Pseudomonadati</taxon>
        <taxon>Bacteroidota</taxon>
        <taxon>Cytophagia</taxon>
        <taxon>Cytophagales</taxon>
        <taxon>Microscillaceae</taxon>
        <taxon>Microscilla</taxon>
    </lineage>
</organism>
<dbReference type="SUPFAM" id="SSF49265">
    <property type="entry name" value="Fibronectin type III"/>
    <property type="match status" value="1"/>
</dbReference>
<dbReference type="InterPro" id="IPR003961">
    <property type="entry name" value="FN3_dom"/>
</dbReference>
<sequence length="1033" mass="110786">MSSGTTQLIGANQLNTSSSITPFGFEVWFMGKRFTDFSVNTNGVLQFGNITVATEANTHAIATKEPRISPLSSGTLLNLETAPITGSFKTAGTGKIHYKLVGTSPNRYLVIEWKDILLNHRNISGQTATFQAHIYETTPRTGATTEGGRIYFVYGEMPTDFRNGSNNGVVAQVHLGIGAGISPQNYLGLQVDGGIAAPIPNTTDNDGEANSANYHNIIASESNVPLLHTTVANSRRFINLEVEEVTGLPDNFQAICVTDTKIDLTWINPNVTNAVGAVLYRSTDNVNFSFQNQVPIGTNIYSDSGLIPGQTYYYHLYLVNEGKLSKLGGTASVVATTGATANYSVTSGKWSDASTWSKGTVPNINDDVVINCSDIVYVDTDASCRHLTVLITAKLRFANGGHTLVIGGNLNNEGVVDMNGSNTNLIVAGNINSSNSWMSGATATVTLNGTSHQTITNTGTSTIVTNSGSLTAASFNLINDNELDLGNNCSTSTANLPFPKATVRNISGYDPNLYNTLTGVTVNINHPANNELEIWVVPAGASTAYLLSADNGGSGANYTNVTFSDHATTAVSAYAGINHNFANESVRPQCQELSKITSAINADWQILVNDDDDTNPGGQLFTVSLNFESRSTVDELSFNNLIVQNTSTAGVTLAHSIRVTGHLTLTDGVVNTGNNEVIFNDNATASDGSNESYIDGVARKTGDDAFVFPVGNGGYIASIAITAPADPSDEFTAQYFHVAPATTAYDPNIKDDINLTKISDCEYWIINREVGASNVQVSLSYENTRSCGVGKSADLRIARWDTGSTRWENEGNGGDVTVGALNGIISSADVVNFSPFTLATQDPIGTPLPTGLLNFTVNQSKQGVLARWKALNDKTLAYYQLQRSTDGQKFVNTGQKITFNDAVNPVHQYSVWDKGATVGLSPVLYYRLKTVSSNGAYRYSQIKVLNFQTSYNIVSTVPNPFTDELTVNYTLPFEQTVSIEIRTLLGQTIQVYHQKAAKGSNQLQLSKLSTLPKGSYLLVLRHKDGTLTRTIVK</sequence>
<dbReference type="EMBL" id="AAWS01000074">
    <property type="protein sequence ID" value="EAY24286.1"/>
    <property type="molecule type" value="Genomic_DNA"/>
</dbReference>
<comment type="caution">
    <text evidence="2">The sequence shown here is derived from an EMBL/GenBank/DDBJ whole genome shotgun (WGS) entry which is preliminary data.</text>
</comment>
<evidence type="ECO:0000313" key="3">
    <source>
        <dbReference type="Proteomes" id="UP000004095"/>
    </source>
</evidence>
<dbReference type="CDD" id="cd00063">
    <property type="entry name" value="FN3"/>
    <property type="match status" value="1"/>
</dbReference>
<feature type="domain" description="Fibronectin type-III" evidence="1">
    <location>
        <begin position="248"/>
        <end position="340"/>
    </location>
</feature>
<accession>A1ZZ85</accession>
<dbReference type="InterPro" id="IPR026444">
    <property type="entry name" value="Secre_tail"/>
</dbReference>
<protein>
    <submittedName>
        <fullName evidence="2">Fibronectin type III domain protein</fullName>
    </submittedName>
</protein>
<name>A1ZZ85_MICM2</name>
<dbReference type="InterPro" id="IPR036116">
    <property type="entry name" value="FN3_sf"/>
</dbReference>
<dbReference type="SMART" id="SM00060">
    <property type="entry name" value="FN3"/>
    <property type="match status" value="1"/>
</dbReference>
<gene>
    <name evidence="2" type="ORF">M23134_03040</name>
</gene>
<dbReference type="InterPro" id="IPR013783">
    <property type="entry name" value="Ig-like_fold"/>
</dbReference>
<dbReference type="eggNOG" id="COG4935">
    <property type="taxonomic scope" value="Bacteria"/>
</dbReference>
<keyword evidence="3" id="KW-1185">Reference proteome</keyword>
<dbReference type="Gene3D" id="2.60.40.10">
    <property type="entry name" value="Immunoglobulins"/>
    <property type="match status" value="1"/>
</dbReference>
<dbReference type="PROSITE" id="PS50853">
    <property type="entry name" value="FN3"/>
    <property type="match status" value="1"/>
</dbReference>
<proteinExistence type="predicted"/>
<evidence type="ECO:0000313" key="2">
    <source>
        <dbReference type="EMBL" id="EAY24286.1"/>
    </source>
</evidence>